<evidence type="ECO:0000313" key="8">
    <source>
        <dbReference type="EMBL" id="KAK7039279.1"/>
    </source>
</evidence>
<reference evidence="8 9" key="1">
    <citation type="submission" date="2024-01" db="EMBL/GenBank/DDBJ databases">
        <title>A draft genome for a cacao thread blight-causing isolate of Paramarasmius palmivorus.</title>
        <authorList>
            <person name="Baruah I.K."/>
            <person name="Bukari Y."/>
            <person name="Amoako-Attah I."/>
            <person name="Meinhardt L.W."/>
            <person name="Bailey B.A."/>
            <person name="Cohen S.P."/>
        </authorList>
    </citation>
    <scope>NUCLEOTIDE SEQUENCE [LARGE SCALE GENOMIC DNA]</scope>
    <source>
        <strain evidence="8 9">GH-12</strain>
    </source>
</reference>
<feature type="transmembrane region" description="Helical" evidence="6">
    <location>
        <begin position="444"/>
        <end position="477"/>
    </location>
</feature>
<dbReference type="AlphaFoldDB" id="A0AAW0CMJ3"/>
<dbReference type="Proteomes" id="UP001383192">
    <property type="component" value="Unassembled WGS sequence"/>
</dbReference>
<accession>A0AAW0CMJ3</accession>
<dbReference type="GO" id="GO:0016705">
    <property type="term" value="F:oxidoreductase activity, acting on paired donors, with incorporation or reduction of molecular oxygen"/>
    <property type="evidence" value="ECO:0007669"/>
    <property type="project" value="InterPro"/>
</dbReference>
<dbReference type="SUPFAM" id="SSF48264">
    <property type="entry name" value="Cytochrome P450"/>
    <property type="match status" value="1"/>
</dbReference>
<name>A0AAW0CMJ3_9AGAR</name>
<evidence type="ECO:0000313" key="9">
    <source>
        <dbReference type="Proteomes" id="UP001383192"/>
    </source>
</evidence>
<dbReference type="InterPro" id="IPR050121">
    <property type="entry name" value="Cytochrome_P450_monoxygenase"/>
</dbReference>
<comment type="pathway">
    <text evidence="1">Secondary metabolite biosynthesis.</text>
</comment>
<dbReference type="GO" id="GO:0005506">
    <property type="term" value="F:iron ion binding"/>
    <property type="evidence" value="ECO:0007669"/>
    <property type="project" value="InterPro"/>
</dbReference>
<dbReference type="InterPro" id="IPR001128">
    <property type="entry name" value="Cyt_P450"/>
</dbReference>
<keyword evidence="9" id="KW-1185">Reference proteome</keyword>
<evidence type="ECO:0000256" key="2">
    <source>
        <dbReference type="ARBA" id="ARBA00010617"/>
    </source>
</evidence>
<evidence type="ECO:0008006" key="10">
    <source>
        <dbReference type="Google" id="ProtNLM"/>
    </source>
</evidence>
<dbReference type="GO" id="GO:0020037">
    <property type="term" value="F:heme binding"/>
    <property type="evidence" value="ECO:0007669"/>
    <property type="project" value="InterPro"/>
</dbReference>
<feature type="signal peptide" evidence="7">
    <location>
        <begin position="1"/>
        <end position="20"/>
    </location>
</feature>
<dbReference type="PRINTS" id="PR00463">
    <property type="entry name" value="EP450I"/>
</dbReference>
<evidence type="ECO:0000256" key="4">
    <source>
        <dbReference type="ARBA" id="ARBA00023002"/>
    </source>
</evidence>
<gene>
    <name evidence="8" type="ORF">VNI00_010184</name>
</gene>
<dbReference type="Gene3D" id="1.10.630.10">
    <property type="entry name" value="Cytochrome P450"/>
    <property type="match status" value="1"/>
</dbReference>
<protein>
    <recommendedName>
        <fullName evidence="10">Cytochrome P450</fullName>
    </recommendedName>
</protein>
<dbReference type="InterPro" id="IPR002401">
    <property type="entry name" value="Cyt_P450_E_grp-I"/>
</dbReference>
<keyword evidence="6" id="KW-1133">Transmembrane helix</keyword>
<dbReference type="PANTHER" id="PTHR24305">
    <property type="entry name" value="CYTOCHROME P450"/>
    <property type="match status" value="1"/>
</dbReference>
<keyword evidence="3" id="KW-0479">Metal-binding</keyword>
<feature type="chain" id="PRO_5043530405" description="Cytochrome P450" evidence="7">
    <location>
        <begin position="21"/>
        <end position="521"/>
    </location>
</feature>
<dbReference type="CDD" id="cd11062">
    <property type="entry name" value="CYP58-like"/>
    <property type="match status" value="1"/>
</dbReference>
<dbReference type="InterPro" id="IPR036396">
    <property type="entry name" value="Cyt_P450_sf"/>
</dbReference>
<keyword evidence="7" id="KW-0732">Signal</keyword>
<dbReference type="PANTHER" id="PTHR24305:SF157">
    <property type="entry name" value="N-ACETYLTRYPTOPHAN 6-HYDROXYLASE IVOC-RELATED"/>
    <property type="match status" value="1"/>
</dbReference>
<keyword evidence="4" id="KW-0560">Oxidoreductase</keyword>
<evidence type="ECO:0000256" key="7">
    <source>
        <dbReference type="SAM" id="SignalP"/>
    </source>
</evidence>
<comment type="similarity">
    <text evidence="2">Belongs to the cytochrome P450 family.</text>
</comment>
<keyword evidence="6" id="KW-0472">Membrane</keyword>
<organism evidence="8 9">
    <name type="scientific">Paramarasmius palmivorus</name>
    <dbReference type="NCBI Taxonomy" id="297713"/>
    <lineage>
        <taxon>Eukaryota</taxon>
        <taxon>Fungi</taxon>
        <taxon>Dikarya</taxon>
        <taxon>Basidiomycota</taxon>
        <taxon>Agaricomycotina</taxon>
        <taxon>Agaricomycetes</taxon>
        <taxon>Agaricomycetidae</taxon>
        <taxon>Agaricales</taxon>
        <taxon>Marasmiineae</taxon>
        <taxon>Marasmiaceae</taxon>
        <taxon>Paramarasmius</taxon>
    </lineage>
</organism>
<evidence type="ECO:0000256" key="6">
    <source>
        <dbReference type="SAM" id="Phobius"/>
    </source>
</evidence>
<evidence type="ECO:0000256" key="1">
    <source>
        <dbReference type="ARBA" id="ARBA00005179"/>
    </source>
</evidence>
<comment type="caution">
    <text evidence="8">The sequence shown here is derived from an EMBL/GenBank/DDBJ whole genome shotgun (WGS) entry which is preliminary data.</text>
</comment>
<dbReference type="Pfam" id="PF00067">
    <property type="entry name" value="p450"/>
    <property type="match status" value="1"/>
</dbReference>
<sequence length="521" mass="58913">MGLLELILIASVLYSVAVIAYRSAFHPLCCFPGPKLAAVTELYQVYFDIVKRGGLLNHLRELHGEYGPVVRIGPNTVHFASERAYHDIYTHGQFPKYKPFYDGFAQPGSSFGYIDPQKARTRRALLNPLFSRRAILKLEGVVQERVNKLVERLSTWPKAQSINMSFAFRCTTLDIITAYCFANCFNAVAAPGFRDPTICAIQGALHNFWLRKHFPILLRIVDILPEWLTLRVYPQVRPFLDNQRKLGNQIDRILTDPDVLKVVEHETIYHHMLDPVNEDGVGMDPKEHVQLTRKDLLDEAMTLIGAGSDTVGSTCSTGTFHALYTPAIARKLKEELESVWEDPGSPVDLAVLEKLPYLTAFLKESLRFGHGVVSPLPRVVGDTGAVIDGMAIPPGTVISMSCVFLHESPDIFDDPLTFSPERWLQSDIRHMEHNLVPFSKGQRIWYLLIPYQMFSLILIGTCSLGLNLAWCELYLIIANIFRKLDMKLGDTTLEDMRNYKEYLVPHWENSSVNIIVDAARG</sequence>
<keyword evidence="6" id="KW-0812">Transmembrane</keyword>
<proteinExistence type="inferred from homology"/>
<dbReference type="EMBL" id="JAYKXP010000039">
    <property type="protein sequence ID" value="KAK7039279.1"/>
    <property type="molecule type" value="Genomic_DNA"/>
</dbReference>
<keyword evidence="5" id="KW-0408">Iron</keyword>
<evidence type="ECO:0000256" key="5">
    <source>
        <dbReference type="ARBA" id="ARBA00023004"/>
    </source>
</evidence>
<evidence type="ECO:0000256" key="3">
    <source>
        <dbReference type="ARBA" id="ARBA00022723"/>
    </source>
</evidence>
<dbReference type="GO" id="GO:0004497">
    <property type="term" value="F:monooxygenase activity"/>
    <property type="evidence" value="ECO:0007669"/>
    <property type="project" value="InterPro"/>
</dbReference>